<evidence type="ECO:0000313" key="3">
    <source>
        <dbReference type="Proteomes" id="UP000559860"/>
    </source>
</evidence>
<proteinExistence type="predicted"/>
<dbReference type="Proteomes" id="UP000559860">
    <property type="component" value="Unassembled WGS sequence"/>
</dbReference>
<name>A0A7W4IVR5_9PROT</name>
<feature type="compositionally biased region" description="Basic and acidic residues" evidence="1">
    <location>
        <begin position="168"/>
        <end position="179"/>
    </location>
</feature>
<reference evidence="2 3" key="1">
    <citation type="submission" date="2020-04" db="EMBL/GenBank/DDBJ databases">
        <title>Description of novel Gluconacetobacter.</title>
        <authorList>
            <person name="Sombolestani A."/>
        </authorList>
    </citation>
    <scope>NUCLEOTIDE SEQUENCE [LARGE SCALE GENOMIC DNA]</scope>
    <source>
        <strain evidence="2 3">LMG 27801</strain>
    </source>
</reference>
<feature type="region of interest" description="Disordered" evidence="1">
    <location>
        <begin position="168"/>
        <end position="187"/>
    </location>
</feature>
<dbReference type="AlphaFoldDB" id="A0A7W4IVR5"/>
<dbReference type="EMBL" id="JABEQD010000015">
    <property type="protein sequence ID" value="MBB2169936.1"/>
    <property type="molecule type" value="Genomic_DNA"/>
</dbReference>
<comment type="caution">
    <text evidence="2">The sequence shown here is derived from an EMBL/GenBank/DDBJ whole genome shotgun (WGS) entry which is preliminary data.</text>
</comment>
<keyword evidence="3" id="KW-1185">Reference proteome</keyword>
<sequence length="187" mass="20526">MADRREQSDARHLEGRARKVRDASRAVEEDLGALRKVGRDFFEAFDEATAKEGASVEKVIAGMTENGAYGDLRKQYHTALDQTPGFADAWEKLRKSAGRLGKEAELLASDASVRGASGDASVKAAEEEAAKVGHKLEKLPGHEPGKDFIKEVGAALERLVNRFRDFFTEDRKRTRDRTPDNSPSPGA</sequence>
<feature type="region of interest" description="Disordered" evidence="1">
    <location>
        <begin position="125"/>
        <end position="144"/>
    </location>
</feature>
<evidence type="ECO:0000256" key="1">
    <source>
        <dbReference type="SAM" id="MobiDB-lite"/>
    </source>
</evidence>
<feature type="region of interest" description="Disordered" evidence="1">
    <location>
        <begin position="1"/>
        <end position="24"/>
    </location>
</feature>
<accession>A0A7W4IVR5</accession>
<gene>
    <name evidence="2" type="ORF">HLH36_16550</name>
</gene>
<protein>
    <submittedName>
        <fullName evidence="2">Uncharacterized protein</fullName>
    </submittedName>
</protein>
<organism evidence="2 3">
    <name type="scientific">Gluconacetobacter aggeris</name>
    <dbReference type="NCBI Taxonomy" id="1286186"/>
    <lineage>
        <taxon>Bacteria</taxon>
        <taxon>Pseudomonadati</taxon>
        <taxon>Pseudomonadota</taxon>
        <taxon>Alphaproteobacteria</taxon>
        <taxon>Acetobacterales</taxon>
        <taxon>Acetobacteraceae</taxon>
        <taxon>Gluconacetobacter</taxon>
    </lineage>
</organism>
<evidence type="ECO:0000313" key="2">
    <source>
        <dbReference type="EMBL" id="MBB2169936.1"/>
    </source>
</evidence>
<dbReference type="RefSeq" id="WP_246376983.1">
    <property type="nucleotide sequence ID" value="NZ_JABEQD010000015.1"/>
</dbReference>